<dbReference type="Proteomes" id="UP000620327">
    <property type="component" value="Unassembled WGS sequence"/>
</dbReference>
<dbReference type="GO" id="GO:0003677">
    <property type="term" value="F:DNA binding"/>
    <property type="evidence" value="ECO:0007669"/>
    <property type="project" value="InterPro"/>
</dbReference>
<dbReference type="Gene3D" id="3.90.1750.20">
    <property type="entry name" value="Putative Large Serine Recombinase, Chain B, Domain 2"/>
    <property type="match status" value="1"/>
</dbReference>
<gene>
    <name evidence="2" type="ORF">H8Z83_10205</name>
</gene>
<name>A0A923S7H8_9FIRM</name>
<dbReference type="InterPro" id="IPR011109">
    <property type="entry name" value="DNA_bind_recombinase_dom"/>
</dbReference>
<feature type="domain" description="Recombinase" evidence="1">
    <location>
        <begin position="8"/>
        <end position="103"/>
    </location>
</feature>
<dbReference type="PROSITE" id="PS51737">
    <property type="entry name" value="RECOMBINASE_DNA_BIND"/>
    <property type="match status" value="1"/>
</dbReference>
<evidence type="ECO:0000259" key="1">
    <source>
        <dbReference type="PROSITE" id="PS51737"/>
    </source>
</evidence>
<evidence type="ECO:0000313" key="3">
    <source>
        <dbReference type="Proteomes" id="UP000620327"/>
    </source>
</evidence>
<protein>
    <submittedName>
        <fullName evidence="2">Recombinase family protein</fullName>
    </submittedName>
</protein>
<dbReference type="GO" id="GO:0000150">
    <property type="term" value="F:DNA strand exchange activity"/>
    <property type="evidence" value="ECO:0007669"/>
    <property type="project" value="InterPro"/>
</dbReference>
<dbReference type="Pfam" id="PF07508">
    <property type="entry name" value="Recombinase"/>
    <property type="match status" value="1"/>
</dbReference>
<proteinExistence type="predicted"/>
<organism evidence="2 3">
    <name type="scientific">Dysosmobacter segnis</name>
    <dbReference type="NCBI Taxonomy" id="2763042"/>
    <lineage>
        <taxon>Bacteria</taxon>
        <taxon>Bacillati</taxon>
        <taxon>Bacillota</taxon>
        <taxon>Clostridia</taxon>
        <taxon>Eubacteriales</taxon>
        <taxon>Oscillospiraceae</taxon>
        <taxon>Dysosmobacter</taxon>
    </lineage>
</organism>
<evidence type="ECO:0000313" key="2">
    <source>
        <dbReference type="EMBL" id="MBC5770690.1"/>
    </source>
</evidence>
<dbReference type="EMBL" id="JACOQI010000009">
    <property type="protein sequence ID" value="MBC5770690.1"/>
    <property type="molecule type" value="Genomic_DNA"/>
</dbReference>
<dbReference type="InterPro" id="IPR038109">
    <property type="entry name" value="DNA_bind_recomb_sf"/>
</dbReference>
<reference evidence="2" key="1">
    <citation type="submission" date="2020-08" db="EMBL/GenBank/DDBJ databases">
        <title>Genome public.</title>
        <authorList>
            <person name="Liu C."/>
            <person name="Sun Q."/>
        </authorList>
    </citation>
    <scope>NUCLEOTIDE SEQUENCE</scope>
    <source>
        <strain evidence="2">BX15</strain>
    </source>
</reference>
<sequence>MASKRKMVFGYRMELGDIVPSPNEAETVRYVYTRYLAGASFQCLANELNQKALPYHTGKSWNKNMVARILEDSRYVGADLYPPIIPAEQLQAVRERRRQNRTVSPPLPAQAELYKLCGSAVPGSAAKRICTALNHLIDNPLQISMAASAVCDTAEIRQLQQELDTLLQTPPVDEDAARQKALEVASLKLASVKTEEYESHRLRSIFETHPKMDALDAALLKQSLRKIECHGDTVCLLLKNGQWLEA</sequence>
<accession>A0A923S7H8</accession>
<dbReference type="AlphaFoldDB" id="A0A923S7H8"/>
<comment type="caution">
    <text evidence="2">The sequence shown here is derived from an EMBL/GenBank/DDBJ whole genome shotgun (WGS) entry which is preliminary data.</text>
</comment>
<keyword evidence="3" id="KW-1185">Reference proteome</keyword>
<dbReference type="RefSeq" id="WP_187014937.1">
    <property type="nucleotide sequence ID" value="NZ_JACOQI010000009.1"/>
</dbReference>